<evidence type="ECO:0000313" key="5">
    <source>
        <dbReference type="Proteomes" id="UP000001025"/>
    </source>
</evidence>
<gene>
    <name evidence="4" type="ordered locus">RB12112</name>
</gene>
<reference evidence="4 5" key="1">
    <citation type="journal article" date="2003" name="Proc. Natl. Acad. Sci. U.S.A.">
        <title>Complete genome sequence of the marine planctomycete Pirellula sp. strain 1.</title>
        <authorList>
            <person name="Gloeckner F.O."/>
            <person name="Kube M."/>
            <person name="Bauer M."/>
            <person name="Teeling H."/>
            <person name="Lombardot T."/>
            <person name="Ludwig W."/>
            <person name="Gade D."/>
            <person name="Beck A."/>
            <person name="Borzym K."/>
            <person name="Heitmann K."/>
            <person name="Rabus R."/>
            <person name="Schlesner H."/>
            <person name="Amann R."/>
            <person name="Reinhardt R."/>
        </authorList>
    </citation>
    <scope>NUCLEOTIDE SEQUENCE [LARGE SCALE GENOMIC DNA]</scope>
    <source>
        <strain evidence="5">DSM 10527 / NCIMB 13988 / SH1</strain>
    </source>
</reference>
<dbReference type="PATRIC" id="fig|243090.15.peg.5852"/>
<dbReference type="GO" id="GO:0030674">
    <property type="term" value="F:protein-macromolecule adaptor activity"/>
    <property type="evidence" value="ECO:0007669"/>
    <property type="project" value="InterPro"/>
</dbReference>
<accession>Q7UJ59</accession>
<dbReference type="EMBL" id="BX294154">
    <property type="protein sequence ID" value="CAD77399.1"/>
    <property type="molecule type" value="Genomic_DNA"/>
</dbReference>
<dbReference type="GO" id="GO:0043130">
    <property type="term" value="F:ubiquitin binding"/>
    <property type="evidence" value="ECO:0007669"/>
    <property type="project" value="InterPro"/>
</dbReference>
<organism evidence="4 5">
    <name type="scientific">Rhodopirellula baltica (strain DSM 10527 / NCIMB 13988 / SH1)</name>
    <dbReference type="NCBI Taxonomy" id="243090"/>
    <lineage>
        <taxon>Bacteria</taxon>
        <taxon>Pseudomonadati</taxon>
        <taxon>Planctomycetota</taxon>
        <taxon>Planctomycetia</taxon>
        <taxon>Pirellulales</taxon>
        <taxon>Pirellulaceae</taxon>
        <taxon>Rhodopirellula</taxon>
    </lineage>
</organism>
<keyword evidence="2" id="KW-0472">Membrane</keyword>
<dbReference type="EnsemblBacteria" id="CAD77399">
    <property type="protein sequence ID" value="CAD77399"/>
    <property type="gene ID" value="RB12112"/>
</dbReference>
<proteinExistence type="predicted"/>
<evidence type="ECO:0000313" key="4">
    <source>
        <dbReference type="EMBL" id="CAD77399.1"/>
    </source>
</evidence>
<dbReference type="Gene3D" id="2.30.30.700">
    <property type="entry name" value="SLA1 homology domain 1"/>
    <property type="match status" value="1"/>
</dbReference>
<evidence type="ECO:0000256" key="1">
    <source>
        <dbReference type="SAM" id="MobiDB-lite"/>
    </source>
</evidence>
<feature type="region of interest" description="Disordered" evidence="1">
    <location>
        <begin position="504"/>
        <end position="525"/>
    </location>
</feature>
<dbReference type="STRING" id="243090.RB12112"/>
<keyword evidence="2" id="KW-0812">Transmembrane</keyword>
<sequence>MHCERFKKQPPLSGCFRSQRMRRVINMGVLHPISSGDDDMTHRLNGSLTFLVGMLLFGVAVPGSLLVSASASAAEPVRFSSKVGETVTYKINIQIGIGKDAGKYPGTLTYQVKSATPELIQLNVTGHLEGTYSRSSSFFRSSNDSPLPTLESVSCRGALLGITPLGSVEVAQRDEMMGLLLGTLGQLAIVPLPPANAIPVNQRAADNGADVAVTWNESDTTTIARVSSPFGMTPLFASHAGLNNKKLSIATEKWKYVAHPAVRNRMKIDHQYELSAPESDPPLKMQGEGIAFFNLDDGFYEQLQINRVIFQVDDGVEIKVPVSISLVRETQQERNAKIAAAKEAELKRTRPFTDAERKEWIKALGPESSFTIAHRAMMELNSRNQRQDPELAQALLQRAEMSKDNRKSSFYSAAARYDESLKQMAEDRRDYSRGIGTVKRTGGPVTTASRLVVGQILAKSRERFSGYEAVEVKEIHARNEVSVQSVGGHGRVERVNVSMLRYPPDTVQQPVDTRPAPRTRRVAPKPKVAIDEPDEMDDEDPQAEMDVIRTWTDKTGKFKIEASFLAVKDGKLRLKSADNKTIEVPVTALSKKDADLAERFQKESEAAANPFQVVTE</sequence>
<evidence type="ECO:0000259" key="3">
    <source>
        <dbReference type="Pfam" id="PF03983"/>
    </source>
</evidence>
<dbReference type="AlphaFoldDB" id="Q7UJ59"/>
<dbReference type="GO" id="GO:0042802">
    <property type="term" value="F:identical protein binding"/>
    <property type="evidence" value="ECO:0007669"/>
    <property type="project" value="InterPro"/>
</dbReference>
<dbReference type="GO" id="GO:0008092">
    <property type="term" value="F:cytoskeletal protein binding"/>
    <property type="evidence" value="ECO:0007669"/>
    <property type="project" value="InterPro"/>
</dbReference>
<dbReference type="HOGENOM" id="CLU_443353_0_0_0"/>
<protein>
    <submittedName>
        <fullName evidence="4">Probable cytoskeleton assembly control protein SLA1</fullName>
    </submittedName>
</protein>
<dbReference type="OrthoDB" id="291762at2"/>
<dbReference type="InParanoid" id="Q7UJ59"/>
<name>Q7UJ59_RHOBA</name>
<keyword evidence="2" id="KW-1133">Transmembrane helix</keyword>
<feature type="domain" description="SLA1 homology" evidence="3">
    <location>
        <begin position="540"/>
        <end position="604"/>
    </location>
</feature>
<dbReference type="Proteomes" id="UP000001025">
    <property type="component" value="Chromosome"/>
</dbReference>
<feature type="transmembrane region" description="Helical" evidence="2">
    <location>
        <begin position="48"/>
        <end position="71"/>
    </location>
</feature>
<evidence type="ECO:0000256" key="2">
    <source>
        <dbReference type="SAM" id="Phobius"/>
    </source>
</evidence>
<dbReference type="Pfam" id="PF03983">
    <property type="entry name" value="SHD1"/>
    <property type="match status" value="1"/>
</dbReference>
<dbReference type="KEGG" id="rba:RB12112"/>
<keyword evidence="5" id="KW-1185">Reference proteome</keyword>
<dbReference type="InterPro" id="IPR007131">
    <property type="entry name" value="SHD1"/>
</dbReference>